<gene>
    <name evidence="2" type="ORF">GCM10009744_35170</name>
</gene>
<reference evidence="3" key="1">
    <citation type="journal article" date="2019" name="Int. J. Syst. Evol. Microbiol.">
        <title>The Global Catalogue of Microorganisms (GCM) 10K type strain sequencing project: providing services to taxonomists for standard genome sequencing and annotation.</title>
        <authorList>
            <consortium name="The Broad Institute Genomics Platform"/>
            <consortium name="The Broad Institute Genome Sequencing Center for Infectious Disease"/>
            <person name="Wu L."/>
            <person name="Ma J."/>
        </authorList>
    </citation>
    <scope>NUCLEOTIDE SEQUENCE [LARGE SCALE GENOMIC DNA]</scope>
    <source>
        <strain evidence="3">JCM 14306</strain>
    </source>
</reference>
<dbReference type="Pfam" id="PF00248">
    <property type="entry name" value="Aldo_ket_red"/>
    <property type="match status" value="1"/>
</dbReference>
<dbReference type="InterPro" id="IPR036812">
    <property type="entry name" value="NAD(P)_OxRdtase_dom_sf"/>
</dbReference>
<dbReference type="PANTHER" id="PTHR43312">
    <property type="entry name" value="D-THREO-ALDOSE 1-DEHYDROGENASE"/>
    <property type="match status" value="1"/>
</dbReference>
<dbReference type="Gene3D" id="3.20.20.100">
    <property type="entry name" value="NADP-dependent oxidoreductase domain"/>
    <property type="match status" value="1"/>
</dbReference>
<dbReference type="PANTHER" id="PTHR43312:SF1">
    <property type="entry name" value="NADP-DEPENDENT OXIDOREDUCTASE DOMAIN-CONTAINING PROTEIN"/>
    <property type="match status" value="1"/>
</dbReference>
<evidence type="ECO:0000313" key="3">
    <source>
        <dbReference type="Proteomes" id="UP001501319"/>
    </source>
</evidence>
<comment type="caution">
    <text evidence="2">The sequence shown here is derived from an EMBL/GenBank/DDBJ whole genome shotgun (WGS) entry which is preliminary data.</text>
</comment>
<evidence type="ECO:0000259" key="1">
    <source>
        <dbReference type="Pfam" id="PF00248"/>
    </source>
</evidence>
<dbReference type="InterPro" id="IPR023210">
    <property type="entry name" value="NADP_OxRdtase_dom"/>
</dbReference>
<dbReference type="SUPFAM" id="SSF51430">
    <property type="entry name" value="NAD(P)-linked oxidoreductase"/>
    <property type="match status" value="1"/>
</dbReference>
<evidence type="ECO:0000313" key="2">
    <source>
        <dbReference type="EMBL" id="GAA1642170.1"/>
    </source>
</evidence>
<organism evidence="2 3">
    <name type="scientific">Kribbella alba</name>
    <dbReference type="NCBI Taxonomy" id="190197"/>
    <lineage>
        <taxon>Bacteria</taxon>
        <taxon>Bacillati</taxon>
        <taxon>Actinomycetota</taxon>
        <taxon>Actinomycetes</taxon>
        <taxon>Propionibacteriales</taxon>
        <taxon>Kribbellaceae</taxon>
        <taxon>Kribbella</taxon>
    </lineage>
</organism>
<feature type="domain" description="NADP-dependent oxidoreductase" evidence="1">
    <location>
        <begin position="40"/>
        <end position="282"/>
    </location>
</feature>
<keyword evidence="3" id="KW-1185">Reference proteome</keyword>
<protein>
    <submittedName>
        <fullName evidence="2">Aldo/keto reductase</fullName>
    </submittedName>
</protein>
<name>A0ABP4RDW3_9ACTN</name>
<proteinExistence type="predicted"/>
<dbReference type="InterPro" id="IPR053135">
    <property type="entry name" value="AKR2_Oxidoreductase"/>
</dbReference>
<dbReference type="RefSeq" id="WP_344112634.1">
    <property type="nucleotide sequence ID" value="NZ_BAAANE010000006.1"/>
</dbReference>
<accession>A0ABP4RDW3</accession>
<dbReference type="Proteomes" id="UP001501319">
    <property type="component" value="Unassembled WGS sequence"/>
</dbReference>
<dbReference type="EMBL" id="BAAANE010000006">
    <property type="protein sequence ID" value="GAA1642170.1"/>
    <property type="molecule type" value="Genomic_DNA"/>
</dbReference>
<sequence length="302" mass="33077">MTLRIGLGLAALGRPGYINLGHDQDLPPRREVEDLRHRTHELLDEAWRVGVRYFDAARSYGLAEKFLGEWLAANPGRRAELTIGSKWGYTYVADWRHDAVTHEVKDHSLQTFERQWPETLQALGGPPDFYLVHSLTSDSPALTDTKLLDRLGELAADGVRVGLSTSGPHQAATLRQALKLDRPFSAVQATWNVLEPSVGTALAEAHDAGWFVVVKEAVANGRLTSKAGETPFNEFAGQHHLSPDALAIGAAAAQPWADIVLSGATTAEQLESNLAYANATPLAEFVQEPSEYWSERSALPWI</sequence>